<organism evidence="1 2">
    <name type="scientific">Streptomyces viridosporus (strain ATCC 14672 / DSM 40746 / JCM 4963 / KCTC 9882 / NRRL B-12104 / FH 1290)</name>
    <name type="common">Streptomyces ghanaensis</name>
    <dbReference type="NCBI Taxonomy" id="566461"/>
    <lineage>
        <taxon>Bacteria</taxon>
        <taxon>Bacillati</taxon>
        <taxon>Actinomycetota</taxon>
        <taxon>Actinomycetes</taxon>
        <taxon>Kitasatosporales</taxon>
        <taxon>Streptomycetaceae</taxon>
        <taxon>Streptomyces</taxon>
    </lineage>
</organism>
<protein>
    <submittedName>
        <fullName evidence="1">Predicted protein</fullName>
    </submittedName>
</protein>
<name>D6A713_STRV1</name>
<gene>
    <name evidence="1" type="ORF">SSFG_07075</name>
</gene>
<dbReference type="AlphaFoldDB" id="D6A713"/>
<reference evidence="2" key="1">
    <citation type="submission" date="2008-12" db="EMBL/GenBank/DDBJ databases">
        <title>Annotation of Streptomyces ghanaensis ATCC 14672.</title>
        <authorList>
            <consortium name="The Broad Institute Genome Sequencing Platform"/>
            <consortium name="Broad Institute Microbial Sequencing Center"/>
            <person name="Fischbach M."/>
            <person name="Ward D."/>
            <person name="Young S."/>
            <person name="Kodira C.D."/>
            <person name="Zeng Q."/>
            <person name="Koehrsen M."/>
            <person name="Godfrey P."/>
            <person name="Alvarado L."/>
            <person name="Berlin A.M."/>
            <person name="Borenstein D."/>
            <person name="Chen Z."/>
            <person name="Engels R."/>
            <person name="Freedman E."/>
            <person name="Gellesch M."/>
            <person name="Goldberg J."/>
            <person name="Griggs A."/>
            <person name="Gujja S."/>
            <person name="Heiman D.I."/>
            <person name="Hepburn T.A."/>
            <person name="Howarth C."/>
            <person name="Jen D."/>
            <person name="Larson L."/>
            <person name="Lewis B."/>
            <person name="Mehta T."/>
            <person name="Park D."/>
            <person name="Pearson M."/>
            <person name="Roberts A."/>
            <person name="Saif S."/>
            <person name="Shea T.D."/>
            <person name="Shenoy N."/>
            <person name="Sisk P."/>
            <person name="Stolte C."/>
            <person name="Sykes S.N."/>
            <person name="Walk T."/>
            <person name="White J."/>
            <person name="Yandava C."/>
            <person name="Straight P."/>
            <person name="Clardy J."/>
            <person name="Hung D."/>
            <person name="Kolter R."/>
            <person name="Mekalanos J."/>
            <person name="Walker S."/>
            <person name="Walsh C.T."/>
            <person name="Wieland B.L.C."/>
            <person name="Ilzarbe M."/>
            <person name="Galagan J."/>
            <person name="Nusbaum C."/>
            <person name="Birren B."/>
        </authorList>
    </citation>
    <scope>NUCLEOTIDE SEQUENCE [LARGE SCALE GENOMIC DNA]</scope>
    <source>
        <strain evidence="2">ATCC 14672 / DSM 40746 / JCM 4963 / KCTC 9882 / NRRL B-12104 / FH 1290</strain>
    </source>
</reference>
<accession>D6A713</accession>
<evidence type="ECO:0000313" key="2">
    <source>
        <dbReference type="Proteomes" id="UP000003824"/>
    </source>
</evidence>
<dbReference type="Proteomes" id="UP000003824">
    <property type="component" value="Unassembled WGS sequence"/>
</dbReference>
<sequence length="46" mass="5023">MFVRRDVSDRCGKALDVAPVGPFRISLTRRGAAAATARARHRALKT</sequence>
<dbReference type="EMBL" id="DS999641">
    <property type="protein sequence ID" value="EFE71839.2"/>
    <property type="molecule type" value="Genomic_DNA"/>
</dbReference>
<evidence type="ECO:0000313" key="1">
    <source>
        <dbReference type="EMBL" id="EFE71839.2"/>
    </source>
</evidence>
<proteinExistence type="predicted"/>